<keyword evidence="6 10" id="KW-0560">Oxidoreductase</keyword>
<evidence type="ECO:0000256" key="5">
    <source>
        <dbReference type="ARBA" id="ARBA00022827"/>
    </source>
</evidence>
<name>A0ABY2XNH2_9GAMM</name>
<dbReference type="InterPro" id="IPR037069">
    <property type="entry name" value="AcylCoA_DH/ox_N_sf"/>
</dbReference>
<keyword evidence="15" id="KW-1185">Reference proteome</keyword>
<evidence type="ECO:0000256" key="4">
    <source>
        <dbReference type="ARBA" id="ARBA00022630"/>
    </source>
</evidence>
<evidence type="ECO:0000256" key="2">
    <source>
        <dbReference type="ARBA" id="ARBA00005102"/>
    </source>
</evidence>
<dbReference type="InterPro" id="IPR009075">
    <property type="entry name" value="AcylCo_DH/oxidase_C"/>
</dbReference>
<evidence type="ECO:0000256" key="10">
    <source>
        <dbReference type="RuleBase" id="RU362125"/>
    </source>
</evidence>
<comment type="caution">
    <text evidence="14">The sequence shown here is derived from an EMBL/GenBank/DDBJ whole genome shotgun (WGS) entry which is preliminary data.</text>
</comment>
<dbReference type="PROSITE" id="PS00072">
    <property type="entry name" value="ACYL_COA_DH_1"/>
    <property type="match status" value="1"/>
</dbReference>
<reference evidence="14 15" key="1">
    <citation type="submission" date="2019-05" db="EMBL/GenBank/DDBJ databases">
        <title>Genome of Alcanivorax gelatiniphagus, an oil degrading marine bacteria.</title>
        <authorList>
            <person name="Kwon K.K."/>
        </authorList>
    </citation>
    <scope>NUCLEOTIDE SEQUENCE [LARGE SCALE GENOMIC DNA]</scope>
    <source>
        <strain evidence="14 15">MEBiC 08158</strain>
    </source>
</reference>
<comment type="cofactor">
    <cofactor evidence="1 10">
        <name>FAD</name>
        <dbReference type="ChEBI" id="CHEBI:57692"/>
    </cofactor>
</comment>
<dbReference type="InterPro" id="IPR006091">
    <property type="entry name" value="Acyl-CoA_Oxase/DH_mid-dom"/>
</dbReference>
<dbReference type="Gene3D" id="1.10.540.10">
    <property type="entry name" value="Acyl-CoA dehydrogenase/oxidase, N-terminal domain"/>
    <property type="match status" value="1"/>
</dbReference>
<feature type="domain" description="Acyl-CoA oxidase/dehydrogenase middle" evidence="12">
    <location>
        <begin position="125"/>
        <end position="222"/>
    </location>
</feature>
<dbReference type="PROSITE" id="PS00073">
    <property type="entry name" value="ACYL_COA_DH_2"/>
    <property type="match status" value="1"/>
</dbReference>
<evidence type="ECO:0000256" key="9">
    <source>
        <dbReference type="ARBA" id="ARBA00042660"/>
    </source>
</evidence>
<dbReference type="SUPFAM" id="SSF47203">
    <property type="entry name" value="Acyl-CoA dehydrogenase C-terminal domain-like"/>
    <property type="match status" value="1"/>
</dbReference>
<evidence type="ECO:0000259" key="12">
    <source>
        <dbReference type="Pfam" id="PF02770"/>
    </source>
</evidence>
<evidence type="ECO:0000313" key="15">
    <source>
        <dbReference type="Proteomes" id="UP000739180"/>
    </source>
</evidence>
<accession>A0ABY2XNH2</accession>
<dbReference type="InterPro" id="IPR046373">
    <property type="entry name" value="Acyl-CoA_Oxase/DH_mid-dom_sf"/>
</dbReference>
<dbReference type="InterPro" id="IPR009100">
    <property type="entry name" value="AcylCoA_DH/oxidase_NM_dom_sf"/>
</dbReference>
<dbReference type="SUPFAM" id="SSF56645">
    <property type="entry name" value="Acyl-CoA dehydrogenase NM domain-like"/>
    <property type="match status" value="1"/>
</dbReference>
<organism evidence="14 15">
    <name type="scientific">Alloalcanivorax gelatiniphagus</name>
    <dbReference type="NCBI Taxonomy" id="1194167"/>
    <lineage>
        <taxon>Bacteria</taxon>
        <taxon>Pseudomonadati</taxon>
        <taxon>Pseudomonadota</taxon>
        <taxon>Gammaproteobacteria</taxon>
        <taxon>Oceanospirillales</taxon>
        <taxon>Alcanivoracaceae</taxon>
        <taxon>Alloalcanivorax</taxon>
    </lineage>
</organism>
<keyword evidence="5 10" id="KW-0274">FAD</keyword>
<feature type="domain" description="Acyl-CoA dehydrogenase/oxidase N-terminal" evidence="13">
    <location>
        <begin position="11"/>
        <end position="121"/>
    </location>
</feature>
<evidence type="ECO:0000259" key="13">
    <source>
        <dbReference type="Pfam" id="PF02771"/>
    </source>
</evidence>
<feature type="domain" description="Acyl-CoA dehydrogenase/oxidase C-terminal" evidence="11">
    <location>
        <begin position="235"/>
        <end position="383"/>
    </location>
</feature>
<keyword evidence="4 10" id="KW-0285">Flavoprotein</keyword>
<dbReference type="Gene3D" id="2.40.110.10">
    <property type="entry name" value="Butyryl-CoA Dehydrogenase, subunit A, domain 2"/>
    <property type="match status" value="1"/>
</dbReference>
<dbReference type="PANTHER" id="PTHR48083">
    <property type="entry name" value="MEDIUM-CHAIN SPECIFIC ACYL-COA DEHYDROGENASE, MITOCHONDRIAL-RELATED"/>
    <property type="match status" value="1"/>
</dbReference>
<dbReference type="InterPro" id="IPR006089">
    <property type="entry name" value="Acyl-CoA_DH_CS"/>
</dbReference>
<dbReference type="RefSeq" id="WP_138771560.1">
    <property type="nucleotide sequence ID" value="NZ_JBHSSX010000078.1"/>
</dbReference>
<dbReference type="InterPro" id="IPR050741">
    <property type="entry name" value="Acyl-CoA_dehydrogenase"/>
</dbReference>
<dbReference type="PANTHER" id="PTHR48083:SF20">
    <property type="entry name" value="LONG-CHAIN SPECIFIC ACYL-COA DEHYDROGENASE, MITOCHONDRIAL"/>
    <property type="match status" value="1"/>
</dbReference>
<evidence type="ECO:0000256" key="6">
    <source>
        <dbReference type="ARBA" id="ARBA00023002"/>
    </source>
</evidence>
<evidence type="ECO:0000256" key="7">
    <source>
        <dbReference type="ARBA" id="ARBA00037085"/>
    </source>
</evidence>
<dbReference type="EMBL" id="VCQT01000020">
    <property type="protein sequence ID" value="TMW13984.1"/>
    <property type="molecule type" value="Genomic_DNA"/>
</dbReference>
<dbReference type="Proteomes" id="UP000739180">
    <property type="component" value="Unassembled WGS sequence"/>
</dbReference>
<comment type="pathway">
    <text evidence="2">Siderophore biosynthesis; mycobactin biosynthesis.</text>
</comment>
<evidence type="ECO:0000313" key="14">
    <source>
        <dbReference type="EMBL" id="TMW13984.1"/>
    </source>
</evidence>
<dbReference type="InterPro" id="IPR036250">
    <property type="entry name" value="AcylCo_DH-like_C"/>
</dbReference>
<evidence type="ECO:0000256" key="3">
    <source>
        <dbReference type="ARBA" id="ARBA00009347"/>
    </source>
</evidence>
<gene>
    <name evidence="14" type="ORF">FGS76_05165</name>
</gene>
<evidence type="ECO:0000256" key="1">
    <source>
        <dbReference type="ARBA" id="ARBA00001974"/>
    </source>
</evidence>
<protein>
    <recommendedName>
        <fullName evidence="8">Acyl-[acyl-carrier-protein] dehydrogenase MbtN</fullName>
    </recommendedName>
    <alternativeName>
        <fullName evidence="9">Mycobactin synthase protein N</fullName>
    </alternativeName>
</protein>
<comment type="function">
    <text evidence="7">Catalyzes the dehydrogenation at the alpha-beta position of ACP-bound acyl chains. This results in the introduction of a double bond in the lipidic chain, which is further transferred to the epsilon-amino group of lysine residue in the mycobactin core by MbtK.</text>
</comment>
<dbReference type="InterPro" id="IPR013786">
    <property type="entry name" value="AcylCoA_DH/ox_N"/>
</dbReference>
<evidence type="ECO:0000259" key="11">
    <source>
        <dbReference type="Pfam" id="PF00441"/>
    </source>
</evidence>
<dbReference type="Gene3D" id="1.20.140.10">
    <property type="entry name" value="Butyryl-CoA Dehydrogenase, subunit A, domain 3"/>
    <property type="match status" value="1"/>
</dbReference>
<dbReference type="Pfam" id="PF00441">
    <property type="entry name" value="Acyl-CoA_dh_1"/>
    <property type="match status" value="1"/>
</dbReference>
<comment type="similarity">
    <text evidence="3 10">Belongs to the acyl-CoA dehydrogenase family.</text>
</comment>
<dbReference type="Pfam" id="PF02771">
    <property type="entry name" value="Acyl-CoA_dh_N"/>
    <property type="match status" value="1"/>
</dbReference>
<evidence type="ECO:0000256" key="8">
    <source>
        <dbReference type="ARBA" id="ARBA00040394"/>
    </source>
</evidence>
<dbReference type="Pfam" id="PF02770">
    <property type="entry name" value="Acyl-CoA_dh_M"/>
    <property type="match status" value="1"/>
</dbReference>
<proteinExistence type="inferred from homology"/>
<sequence length="388" mass="43482">MSTPAPAWMNEDLRIFQSSVRRIFENEFVPRESRWLAQGYPDREVWRELGRLGLLCAGIPEQYGGAGGGFGHEAVICQEQFRAQLNSFSLNVHSNIVGHYLLNYGSEEQRQHWLPSMASGDTVAAIAMSEPGAGSDLQAVRTTAVADGDDYVINGAKTFITNGYHAELICVVAKTDRQAKGSRGISLILVDTREVEGFRRGRLLKKIGQRGQDTAELFFDNVRVPRRQLLGGEEGRGFAQLMEQLPRERLLIAIGAAAAMRRAIDETLEYVNQRQVFGQRLLEMQNTRFKLAEAHTQATVADCFIDRCIQGVIDGTLDVPTAAMAKWWTTQLHCQVVDECLQLHGGYGYMEEYPISRMYTDARVGKVYGGANEIMKEVIARDLERRFN</sequence>